<evidence type="ECO:0000256" key="7">
    <source>
        <dbReference type="ARBA" id="ARBA00032930"/>
    </source>
</evidence>
<accession>A0ABP0EH54</accession>
<keyword evidence="6" id="KW-0539">Nucleus</keyword>
<keyword evidence="5" id="KW-0238">DNA-binding</keyword>
<feature type="domain" description="DNA polymerase alpha/delta/epsilon subunit B" evidence="9">
    <location>
        <begin position="392"/>
        <end position="649"/>
    </location>
</feature>
<dbReference type="Pfam" id="PF04042">
    <property type="entry name" value="DNA_pol_E_B"/>
    <property type="match status" value="1"/>
</dbReference>
<protein>
    <recommendedName>
        <fullName evidence="3">DNA polymerase epsilon subunit B</fullName>
    </recommendedName>
    <alternativeName>
        <fullName evidence="7">DNA polymerase II subunit 2</fullName>
    </alternativeName>
</protein>
<keyword evidence="4" id="KW-0235">DNA replication</keyword>
<sequence length="695" mass="78293">MDTPAVLPVKLQSSNLRPIAYRVLSKKHGLNVQTDALKLLTETIGLRFGSDWKGPQSQLFLEDIARIWKSQDRGLFIDGVGLKQVINEAISSSIGGSKSKSLKDISIDSFAPKAATRTDTIVDVDGMDVDTPTPPPPATSNSNSTFQWEDYFRVIGADNQPKYQFDKVRKQFSLVRDQQPATTSNLQHHFLHLRETLNAKVDNFASRYNLISDRLSRNENFQKPTFSSMSSFSRGNHHKNLHHEITLIKNLLGRDGQSFILFGLLSQNSNGDYTLEDSTDIIELNISQALKAEGSYYCSGMFVVAEGIYSATGGASSSATNVVGGCFHVSNIGHPPAEKRDVSMENYGNLDFMGVHESDHLDTNNHILRVDKQLKRHLVHLERQLTHHKLIFMGSDCFLDNMKTMQGLKAFFIKMEKSLIEENEETEDELPLALVFSGSFTSMPLIPTNTSSTNIPISASYKNYFDDLATLIGKFPTIISKVKFVFIPGANDPWQSTFSLGSSSTQVWPQQPISPIFTSRIARILPKGHLICGWNPVRINYLSQEIVIMRDDITQKLKRNDIIFPTDISIEEELLKKENARGSSRLEVEEILERPHVAEKVKQARKVVKTILDQGQLQPFKLDMRVIRPYYDHILRLEPLPSILILSDSSSGPFEVTYNGCKVINVGRLIGTTKRLNYVEYHPSSKKCNFKEIYF</sequence>
<evidence type="ECO:0000313" key="10">
    <source>
        <dbReference type="EMBL" id="CAK7913921.1"/>
    </source>
</evidence>
<dbReference type="PANTHER" id="PTHR12708">
    <property type="entry name" value="DNA POLYMERASE EPSILON SUBUNIT B"/>
    <property type="match status" value="1"/>
</dbReference>
<dbReference type="InterPro" id="IPR007185">
    <property type="entry name" value="DNA_pol_a/d/e_bsu"/>
</dbReference>
<dbReference type="Proteomes" id="UP001497600">
    <property type="component" value="Chromosome F"/>
</dbReference>
<evidence type="ECO:0000256" key="2">
    <source>
        <dbReference type="ARBA" id="ARBA00009560"/>
    </source>
</evidence>
<comment type="subcellular location">
    <subcellularLocation>
        <location evidence="1">Nucleus</location>
    </subcellularLocation>
</comment>
<gene>
    <name evidence="10" type="primary">DPB2</name>
    <name evidence="10" type="ORF">CAAN4_F14026</name>
</gene>
<comment type="similarity">
    <text evidence="2">Belongs to the DNA polymerase epsilon subunit B family.</text>
</comment>
<evidence type="ECO:0000256" key="6">
    <source>
        <dbReference type="ARBA" id="ARBA00023242"/>
    </source>
</evidence>
<dbReference type="InterPro" id="IPR016266">
    <property type="entry name" value="POLE2"/>
</dbReference>
<evidence type="ECO:0000256" key="1">
    <source>
        <dbReference type="ARBA" id="ARBA00004123"/>
    </source>
</evidence>
<dbReference type="EMBL" id="OZ004258">
    <property type="protein sequence ID" value="CAK7913921.1"/>
    <property type="molecule type" value="Genomic_DNA"/>
</dbReference>
<evidence type="ECO:0000256" key="8">
    <source>
        <dbReference type="SAM" id="MobiDB-lite"/>
    </source>
</evidence>
<dbReference type="PANTHER" id="PTHR12708:SF0">
    <property type="entry name" value="DNA POLYMERASE EPSILON SUBUNIT 2"/>
    <property type="match status" value="1"/>
</dbReference>
<organism evidence="10 11">
    <name type="scientific">[Candida] anglica</name>
    <dbReference type="NCBI Taxonomy" id="148631"/>
    <lineage>
        <taxon>Eukaryota</taxon>
        <taxon>Fungi</taxon>
        <taxon>Dikarya</taxon>
        <taxon>Ascomycota</taxon>
        <taxon>Saccharomycotina</taxon>
        <taxon>Pichiomycetes</taxon>
        <taxon>Debaryomycetaceae</taxon>
        <taxon>Kurtzmaniella</taxon>
    </lineage>
</organism>
<evidence type="ECO:0000256" key="5">
    <source>
        <dbReference type="ARBA" id="ARBA00023125"/>
    </source>
</evidence>
<evidence type="ECO:0000256" key="4">
    <source>
        <dbReference type="ARBA" id="ARBA00022705"/>
    </source>
</evidence>
<evidence type="ECO:0000313" key="11">
    <source>
        <dbReference type="Proteomes" id="UP001497600"/>
    </source>
</evidence>
<name>A0ABP0EH54_9ASCO</name>
<keyword evidence="11" id="KW-1185">Reference proteome</keyword>
<reference evidence="10 11" key="1">
    <citation type="submission" date="2024-01" db="EMBL/GenBank/DDBJ databases">
        <authorList>
            <consortium name="Genoscope - CEA"/>
            <person name="William W."/>
        </authorList>
    </citation>
    <scope>NUCLEOTIDE SEQUENCE [LARGE SCALE GENOMIC DNA]</scope>
    <source>
        <strain evidence="10 11">29B2s-10</strain>
    </source>
</reference>
<feature type="region of interest" description="Disordered" evidence="8">
    <location>
        <begin position="124"/>
        <end position="143"/>
    </location>
</feature>
<evidence type="ECO:0000259" key="9">
    <source>
        <dbReference type="Pfam" id="PF04042"/>
    </source>
</evidence>
<proteinExistence type="inferred from homology"/>
<evidence type="ECO:0000256" key="3">
    <source>
        <dbReference type="ARBA" id="ARBA00016011"/>
    </source>
</evidence>